<accession>A0A8J7KMX4</accession>
<keyword evidence="2" id="KW-1185">Reference proteome</keyword>
<evidence type="ECO:0000313" key="1">
    <source>
        <dbReference type="EMBL" id="MBG6134532.1"/>
    </source>
</evidence>
<dbReference type="RefSeq" id="WP_197001757.1">
    <property type="nucleotide sequence ID" value="NZ_BONS01000023.1"/>
</dbReference>
<organism evidence="1 2">
    <name type="scientific">Longispora fulva</name>
    <dbReference type="NCBI Taxonomy" id="619741"/>
    <lineage>
        <taxon>Bacteria</taxon>
        <taxon>Bacillati</taxon>
        <taxon>Actinomycetota</taxon>
        <taxon>Actinomycetes</taxon>
        <taxon>Micromonosporales</taxon>
        <taxon>Micromonosporaceae</taxon>
        <taxon>Longispora</taxon>
    </lineage>
</organism>
<dbReference type="AlphaFoldDB" id="A0A8J7KMX4"/>
<comment type="caution">
    <text evidence="1">The sequence shown here is derived from an EMBL/GenBank/DDBJ whole genome shotgun (WGS) entry which is preliminary data.</text>
</comment>
<protein>
    <submittedName>
        <fullName evidence="1">Uncharacterized protein</fullName>
    </submittedName>
</protein>
<sequence>MTGTAMHLITLTLTRPATEETTPDPVAITDLLWSHARPENHVEHLRVRAGPDGIDLAVFVLAEDEGTALLTARDLCTRALRGTPGLADWHLVD</sequence>
<name>A0A8J7KMX4_9ACTN</name>
<evidence type="ECO:0000313" key="2">
    <source>
        <dbReference type="Proteomes" id="UP000622552"/>
    </source>
</evidence>
<reference evidence="1" key="1">
    <citation type="submission" date="2020-11" db="EMBL/GenBank/DDBJ databases">
        <title>Sequencing the genomes of 1000 actinobacteria strains.</title>
        <authorList>
            <person name="Klenk H.-P."/>
        </authorList>
    </citation>
    <scope>NUCLEOTIDE SEQUENCE</scope>
    <source>
        <strain evidence="1">DSM 45356</strain>
    </source>
</reference>
<gene>
    <name evidence="1" type="ORF">IW245_000726</name>
</gene>
<proteinExistence type="predicted"/>
<dbReference type="EMBL" id="JADOUF010000001">
    <property type="protein sequence ID" value="MBG6134532.1"/>
    <property type="molecule type" value="Genomic_DNA"/>
</dbReference>
<dbReference type="Proteomes" id="UP000622552">
    <property type="component" value="Unassembled WGS sequence"/>
</dbReference>